<dbReference type="Proteomes" id="UP001369815">
    <property type="component" value="Unassembled WGS sequence"/>
</dbReference>
<evidence type="ECO:0008006" key="3">
    <source>
        <dbReference type="Google" id="ProtNLM"/>
    </source>
</evidence>
<dbReference type="PANTHER" id="PTHR33099">
    <property type="entry name" value="FE2OG DIOXYGENASE DOMAIN-CONTAINING PROTEIN"/>
    <property type="match status" value="1"/>
</dbReference>
<proteinExistence type="predicted"/>
<dbReference type="PANTHER" id="PTHR33099:SF7">
    <property type="entry name" value="MYND-TYPE DOMAIN-CONTAINING PROTEIN"/>
    <property type="match status" value="1"/>
</dbReference>
<accession>A0AAX6MV63</accession>
<evidence type="ECO:0000313" key="2">
    <source>
        <dbReference type="Proteomes" id="UP001369815"/>
    </source>
</evidence>
<gene>
    <name evidence="1" type="ORF">Daesc_001806</name>
</gene>
<organism evidence="1 2">
    <name type="scientific">Daldinia eschscholtzii</name>
    <dbReference type="NCBI Taxonomy" id="292717"/>
    <lineage>
        <taxon>Eukaryota</taxon>
        <taxon>Fungi</taxon>
        <taxon>Dikarya</taxon>
        <taxon>Ascomycota</taxon>
        <taxon>Pezizomycotina</taxon>
        <taxon>Sordariomycetes</taxon>
        <taxon>Xylariomycetidae</taxon>
        <taxon>Xylariales</taxon>
        <taxon>Hypoxylaceae</taxon>
        <taxon>Daldinia</taxon>
    </lineage>
</organism>
<comment type="caution">
    <text evidence="1">The sequence shown here is derived from an EMBL/GenBank/DDBJ whole genome shotgun (WGS) entry which is preliminary data.</text>
</comment>
<reference evidence="1 2" key="1">
    <citation type="journal article" date="2024" name="Front Chem Biol">
        <title>Unveiling the potential of Daldinia eschscholtzii MFLUCC 19-0629 through bioactivity and bioinformatics studies for enhanced sustainable agriculture production.</title>
        <authorList>
            <person name="Brooks S."/>
            <person name="Weaver J.A."/>
            <person name="Klomchit A."/>
            <person name="Alharthi S.A."/>
            <person name="Onlamun T."/>
            <person name="Nurani R."/>
            <person name="Vong T.K."/>
            <person name="Alberti F."/>
            <person name="Greco C."/>
        </authorList>
    </citation>
    <scope>NUCLEOTIDE SEQUENCE [LARGE SCALE GENOMIC DNA]</scope>
    <source>
        <strain evidence="1">MFLUCC 19-0629</strain>
    </source>
</reference>
<name>A0AAX6MV63_9PEZI</name>
<dbReference type="EMBL" id="JBANMG010000002">
    <property type="protein sequence ID" value="KAK6956528.1"/>
    <property type="molecule type" value="Genomic_DNA"/>
</dbReference>
<protein>
    <recommendedName>
        <fullName evidence="3">Prolyl 4-hydroxylase alpha subunit Fe(2+) 2OG dioxygenase domain-containing protein</fullName>
    </recommendedName>
</protein>
<dbReference type="AlphaFoldDB" id="A0AAX6MV63"/>
<dbReference type="Gene3D" id="2.60.120.620">
    <property type="entry name" value="q2cbj1_9rhob like domain"/>
    <property type="match status" value="1"/>
</dbReference>
<sequence length="149" mass="16628">MSSNSLDEVKAEDTFACGGSVPMSCQVDNSQRHTEATPTSLVVCLPAAREGGQLEVRHNGKTVSFDWSKLDNNQPSIQWAAFYSNCEHEVLQVQSGHRITPTYNLYATRGNGELTSYPKPLDLGQLPLYNHIHSIIDQEKFMPDGKYRI</sequence>
<keyword evidence="2" id="KW-1185">Reference proteome</keyword>
<evidence type="ECO:0000313" key="1">
    <source>
        <dbReference type="EMBL" id="KAK6956528.1"/>
    </source>
</evidence>